<feature type="compositionally biased region" description="Basic and acidic residues" evidence="1">
    <location>
        <begin position="40"/>
        <end position="51"/>
    </location>
</feature>
<feature type="compositionally biased region" description="Basic and acidic residues" evidence="1">
    <location>
        <begin position="128"/>
        <end position="145"/>
    </location>
</feature>
<sequence>MPNLVAVDVSVSDDRINLVFSHGAVATAYAAYLETQDCRRSPMSGHRRDAQLQHGSPTSSLSSASSLSKEVSIALPNFITWFINCRMPDDEDSVTFTFIDSDEKLASSWAESMVLFERVSTSSDLLDNQEHDRGDDNDHDHDEDGVKQLHVRRLWNKTKLLKRLEELRKASTRRWDSSVLGDRESFPPPRNVQNMTDQSRDFDYWR</sequence>
<feature type="region of interest" description="Disordered" evidence="1">
    <location>
        <begin position="40"/>
        <end position="63"/>
    </location>
</feature>
<protein>
    <submittedName>
        <fullName evidence="2">Uncharacterized protein</fullName>
    </submittedName>
</protein>
<accession>A0AA40C4N3</accession>
<keyword evidence="3" id="KW-1185">Reference proteome</keyword>
<evidence type="ECO:0000256" key="1">
    <source>
        <dbReference type="SAM" id="MobiDB-lite"/>
    </source>
</evidence>
<feature type="region of interest" description="Disordered" evidence="1">
    <location>
        <begin position="126"/>
        <end position="145"/>
    </location>
</feature>
<dbReference type="Proteomes" id="UP001174934">
    <property type="component" value="Unassembled WGS sequence"/>
</dbReference>
<evidence type="ECO:0000313" key="3">
    <source>
        <dbReference type="Proteomes" id="UP001174934"/>
    </source>
</evidence>
<proteinExistence type="predicted"/>
<dbReference type="EMBL" id="JAULSR010000003">
    <property type="protein sequence ID" value="KAK0624890.1"/>
    <property type="molecule type" value="Genomic_DNA"/>
</dbReference>
<gene>
    <name evidence="2" type="ORF">B0T17DRAFT_493272</name>
</gene>
<feature type="region of interest" description="Disordered" evidence="1">
    <location>
        <begin position="178"/>
        <end position="206"/>
    </location>
</feature>
<name>A0AA40C4N3_9PEZI</name>
<comment type="caution">
    <text evidence="2">The sequence shown here is derived from an EMBL/GenBank/DDBJ whole genome shotgun (WGS) entry which is preliminary data.</text>
</comment>
<reference evidence="2" key="1">
    <citation type="submission" date="2023-06" db="EMBL/GenBank/DDBJ databases">
        <title>Genome-scale phylogeny and comparative genomics of the fungal order Sordariales.</title>
        <authorList>
            <consortium name="Lawrence Berkeley National Laboratory"/>
            <person name="Hensen N."/>
            <person name="Bonometti L."/>
            <person name="Westerberg I."/>
            <person name="Brannstrom I.O."/>
            <person name="Guillou S."/>
            <person name="Cros-Aarteil S."/>
            <person name="Calhoun S."/>
            <person name="Haridas S."/>
            <person name="Kuo A."/>
            <person name="Mondo S."/>
            <person name="Pangilinan J."/>
            <person name="Riley R."/>
            <person name="LaButti K."/>
            <person name="Andreopoulos B."/>
            <person name="Lipzen A."/>
            <person name="Chen C."/>
            <person name="Yanf M."/>
            <person name="Daum C."/>
            <person name="Ng V."/>
            <person name="Clum A."/>
            <person name="Steindorff A."/>
            <person name="Ohm R."/>
            <person name="Martin F."/>
            <person name="Silar P."/>
            <person name="Natvig D."/>
            <person name="Lalanne C."/>
            <person name="Gautier V."/>
            <person name="Ament-velasquez S.L."/>
            <person name="Kruys A."/>
            <person name="Hutchinson M.I."/>
            <person name="Powell A.J."/>
            <person name="Barry K."/>
            <person name="Miller A.N."/>
            <person name="Grigoriev I.V."/>
            <person name="Debuchy R."/>
            <person name="Gladieux P."/>
            <person name="Thoren M.H."/>
            <person name="Johannesson H."/>
        </authorList>
    </citation>
    <scope>NUCLEOTIDE SEQUENCE</scope>
    <source>
        <strain evidence="2">SMH3391-2</strain>
    </source>
</reference>
<organism evidence="2 3">
    <name type="scientific">Bombardia bombarda</name>
    <dbReference type="NCBI Taxonomy" id="252184"/>
    <lineage>
        <taxon>Eukaryota</taxon>
        <taxon>Fungi</taxon>
        <taxon>Dikarya</taxon>
        <taxon>Ascomycota</taxon>
        <taxon>Pezizomycotina</taxon>
        <taxon>Sordariomycetes</taxon>
        <taxon>Sordariomycetidae</taxon>
        <taxon>Sordariales</taxon>
        <taxon>Lasiosphaeriaceae</taxon>
        <taxon>Bombardia</taxon>
    </lineage>
</organism>
<dbReference type="AlphaFoldDB" id="A0AA40C4N3"/>
<evidence type="ECO:0000313" key="2">
    <source>
        <dbReference type="EMBL" id="KAK0624890.1"/>
    </source>
</evidence>